<dbReference type="InterPro" id="IPR017850">
    <property type="entry name" value="Alkaline_phosphatase_core_sf"/>
</dbReference>
<evidence type="ECO:0000256" key="3">
    <source>
        <dbReference type="SAM" id="MobiDB-lite"/>
    </source>
</evidence>
<feature type="region of interest" description="Disordered" evidence="3">
    <location>
        <begin position="532"/>
        <end position="576"/>
    </location>
</feature>
<dbReference type="EMBL" id="CAAHFG010000001">
    <property type="protein sequence ID" value="VGO11910.1"/>
    <property type="molecule type" value="Genomic_DNA"/>
</dbReference>
<organism evidence="6 7">
    <name type="scientific">Pontiella desulfatans</name>
    <dbReference type="NCBI Taxonomy" id="2750659"/>
    <lineage>
        <taxon>Bacteria</taxon>
        <taxon>Pseudomonadati</taxon>
        <taxon>Kiritimatiellota</taxon>
        <taxon>Kiritimatiellia</taxon>
        <taxon>Kiritimatiellales</taxon>
        <taxon>Pontiellaceae</taxon>
        <taxon>Pontiella</taxon>
    </lineage>
</organism>
<accession>A0A6C2TW68</accession>
<dbReference type="Pfam" id="PF00884">
    <property type="entry name" value="Sulfatase"/>
    <property type="match status" value="1"/>
</dbReference>
<protein>
    <submittedName>
        <fullName evidence="6">Arylsulfatase</fullName>
    </submittedName>
</protein>
<keyword evidence="4" id="KW-0732">Signal</keyword>
<proteinExistence type="inferred from homology"/>
<gene>
    <name evidence="6" type="ORF">PDESU_00458</name>
</gene>
<keyword evidence="7" id="KW-1185">Reference proteome</keyword>
<dbReference type="AlphaFoldDB" id="A0A6C2TW68"/>
<dbReference type="PANTHER" id="PTHR42693:SF53">
    <property type="entry name" value="ENDO-4-O-SULFATASE"/>
    <property type="match status" value="1"/>
</dbReference>
<keyword evidence="2" id="KW-0378">Hydrolase</keyword>
<comment type="similarity">
    <text evidence="1">Belongs to the sulfatase family.</text>
</comment>
<feature type="chain" id="PRO_5028828209" evidence="4">
    <location>
        <begin position="21"/>
        <end position="624"/>
    </location>
</feature>
<dbReference type="RefSeq" id="WP_222847023.1">
    <property type="nucleotide sequence ID" value="NZ_CAAHFG010000001.1"/>
</dbReference>
<evidence type="ECO:0000259" key="5">
    <source>
        <dbReference type="Pfam" id="PF00884"/>
    </source>
</evidence>
<dbReference type="GO" id="GO:0004065">
    <property type="term" value="F:arylsulfatase activity"/>
    <property type="evidence" value="ECO:0007669"/>
    <property type="project" value="TreeGrafter"/>
</dbReference>
<dbReference type="PANTHER" id="PTHR42693">
    <property type="entry name" value="ARYLSULFATASE FAMILY MEMBER"/>
    <property type="match status" value="1"/>
</dbReference>
<evidence type="ECO:0000256" key="1">
    <source>
        <dbReference type="ARBA" id="ARBA00008779"/>
    </source>
</evidence>
<feature type="compositionally biased region" description="Basic and acidic residues" evidence="3">
    <location>
        <begin position="543"/>
        <end position="560"/>
    </location>
</feature>
<name>A0A6C2TW68_PONDE</name>
<sequence length="624" mass="69846">MKPSGIIFFSGALLAASAWAKADSPATGLSKPNIIVYFADDISARELPVYGSAVWSKPERGDTSDPALRAVTPVLDRLATEGCWIKTAWAACVCNPSRAMMMSGRYAHITKWWNNKDKGLSYDEQGKLSTYPVYESSPLLIGHVAQKAGYGTYWSGKTQMAGGYAEHGFDEGCFTPGSLSDTDNPYTDLKHVYKKVNGEKVLVNVDNGEICDTYLQHGWNFCPHVKLMNHPTDPGKTVWWPNTPEAKKRFGLSTFGPDVEQAFSIDFMERMHQQGKPFFIYHTTHLGHGAWDWLTPANGQCWPGTPKIAWEGGRYTRTEPVVTGDNGVYDLHGTITEPGMHSHINYIDYQIWRYRQKLEEMGIAENTVIVFCADNGSAEYGKNKGEQQKGCHVPMIIYAPGMKKQGGQDVLVSLADIMPTIADLVGFEIPADYEVNGKSLVPFLYTDGKEHRDWLYTQRGPEQLIRGTHVLKDGRDQWWNVADNPADLISFSEIREWGGVSEVHRAEREELLHILPDFDLYYEEFNAPGVPGGSTFNPKRYGRKPEEVAKPAPPAKKEPPRSMPSATPKGQGKTKDAFCSWKKTEMEKKGKTYVQAQVEKLFDQIDANQDGLATKEEQKAYYAK</sequence>
<feature type="domain" description="Sulfatase N-terminal" evidence="5">
    <location>
        <begin position="32"/>
        <end position="426"/>
    </location>
</feature>
<evidence type="ECO:0000313" key="7">
    <source>
        <dbReference type="Proteomes" id="UP000366872"/>
    </source>
</evidence>
<reference evidence="6 7" key="1">
    <citation type="submission" date="2019-04" db="EMBL/GenBank/DDBJ databases">
        <authorList>
            <person name="Van Vliet M D."/>
        </authorList>
    </citation>
    <scope>NUCLEOTIDE SEQUENCE [LARGE SCALE GENOMIC DNA]</scope>
    <source>
        <strain evidence="6 7">F1</strain>
    </source>
</reference>
<dbReference type="SUPFAM" id="SSF53649">
    <property type="entry name" value="Alkaline phosphatase-like"/>
    <property type="match status" value="1"/>
</dbReference>
<evidence type="ECO:0000256" key="2">
    <source>
        <dbReference type="ARBA" id="ARBA00022801"/>
    </source>
</evidence>
<feature type="signal peptide" evidence="4">
    <location>
        <begin position="1"/>
        <end position="20"/>
    </location>
</feature>
<dbReference type="InterPro" id="IPR050738">
    <property type="entry name" value="Sulfatase"/>
</dbReference>
<evidence type="ECO:0000313" key="6">
    <source>
        <dbReference type="EMBL" id="VGO11910.1"/>
    </source>
</evidence>
<dbReference type="Proteomes" id="UP000366872">
    <property type="component" value="Unassembled WGS sequence"/>
</dbReference>
<dbReference type="Gene3D" id="3.40.720.10">
    <property type="entry name" value="Alkaline Phosphatase, subunit A"/>
    <property type="match status" value="1"/>
</dbReference>
<dbReference type="InterPro" id="IPR000917">
    <property type="entry name" value="Sulfatase_N"/>
</dbReference>
<evidence type="ECO:0000256" key="4">
    <source>
        <dbReference type="SAM" id="SignalP"/>
    </source>
</evidence>